<dbReference type="Gene3D" id="3.40.50.670">
    <property type="match status" value="1"/>
</dbReference>
<dbReference type="InterPro" id="IPR020568">
    <property type="entry name" value="Ribosomal_Su5_D2-typ_SF"/>
</dbReference>
<dbReference type="EC" id="5.6.2.2" evidence="4"/>
<dbReference type="InterPro" id="IPR036890">
    <property type="entry name" value="HATPase_C_sf"/>
</dbReference>
<dbReference type="PRINTS" id="PR00418">
    <property type="entry name" value="TPI2FAMILY"/>
</dbReference>
<dbReference type="Pfam" id="PF00204">
    <property type="entry name" value="DNA_gyraseB"/>
    <property type="match status" value="1"/>
</dbReference>
<dbReference type="GO" id="GO:0005524">
    <property type="term" value="F:ATP binding"/>
    <property type="evidence" value="ECO:0007669"/>
    <property type="project" value="UniProtKB-KW"/>
</dbReference>
<dbReference type="SMART" id="SM00433">
    <property type="entry name" value="TOP2c"/>
    <property type="match status" value="1"/>
</dbReference>
<evidence type="ECO:0000256" key="7">
    <source>
        <dbReference type="ARBA" id="ARBA00023029"/>
    </source>
</evidence>
<organism evidence="11">
    <name type="scientific">uncultured marine phage</name>
    <dbReference type="NCBI Taxonomy" id="707152"/>
    <lineage>
        <taxon>Viruses</taxon>
        <taxon>environmental samples</taxon>
    </lineage>
</organism>
<dbReference type="GO" id="GO:0003677">
    <property type="term" value="F:DNA binding"/>
    <property type="evidence" value="ECO:0007669"/>
    <property type="project" value="UniProtKB-KW"/>
</dbReference>
<keyword evidence="9 11" id="KW-0413">Isomerase</keyword>
<evidence type="ECO:0000256" key="5">
    <source>
        <dbReference type="ARBA" id="ARBA00022741"/>
    </source>
</evidence>
<dbReference type="SUPFAM" id="SSF56719">
    <property type="entry name" value="Type II DNA topoisomerase"/>
    <property type="match status" value="1"/>
</dbReference>
<dbReference type="SUPFAM" id="SSF54211">
    <property type="entry name" value="Ribosomal protein S5 domain 2-like"/>
    <property type="match status" value="1"/>
</dbReference>
<evidence type="ECO:0000256" key="4">
    <source>
        <dbReference type="ARBA" id="ARBA00012895"/>
    </source>
</evidence>
<dbReference type="GO" id="GO:0006265">
    <property type="term" value="P:DNA topological change"/>
    <property type="evidence" value="ECO:0007669"/>
    <property type="project" value="InterPro"/>
</dbReference>
<keyword evidence="6" id="KW-0067">ATP-binding</keyword>
<accession>A0A8D9C9G0</accession>
<evidence type="ECO:0000313" key="11">
    <source>
        <dbReference type="EMBL" id="CAG7579848.1"/>
    </source>
</evidence>
<evidence type="ECO:0000256" key="9">
    <source>
        <dbReference type="ARBA" id="ARBA00023235"/>
    </source>
</evidence>
<feature type="domain" description="Toprim" evidence="10">
    <location>
        <begin position="405"/>
        <end position="509"/>
    </location>
</feature>
<comment type="cofactor">
    <cofactor evidence="2">
        <name>Mg(2+)</name>
        <dbReference type="ChEBI" id="CHEBI:18420"/>
    </cofactor>
</comment>
<evidence type="ECO:0000256" key="2">
    <source>
        <dbReference type="ARBA" id="ARBA00001946"/>
    </source>
</evidence>
<evidence type="ECO:0000259" key="10">
    <source>
        <dbReference type="PROSITE" id="PS50880"/>
    </source>
</evidence>
<dbReference type="PROSITE" id="PS50880">
    <property type="entry name" value="TOPRIM"/>
    <property type="match status" value="1"/>
</dbReference>
<dbReference type="InterPro" id="IPR001241">
    <property type="entry name" value="Topo_IIA"/>
</dbReference>
<keyword evidence="5" id="KW-0547">Nucleotide-binding</keyword>
<comment type="catalytic activity">
    <reaction evidence="1">
        <text>ATP-dependent breakage, passage and rejoining of double-stranded DNA.</text>
        <dbReference type="EC" id="5.6.2.2"/>
    </reaction>
</comment>
<dbReference type="Gene3D" id="3.30.565.10">
    <property type="entry name" value="Histidine kinase-like ATPase, C-terminal domain"/>
    <property type="match status" value="1"/>
</dbReference>
<dbReference type="InterPro" id="IPR006171">
    <property type="entry name" value="TOPRIM_dom"/>
</dbReference>
<name>A0A8D9C9G0_9VIRU</name>
<dbReference type="InterPro" id="IPR014721">
    <property type="entry name" value="Ribsml_uS5_D2-typ_fold_subgr"/>
</dbReference>
<dbReference type="InterPro" id="IPR013760">
    <property type="entry name" value="Topo_IIA-like_dom_sf"/>
</dbReference>
<dbReference type="GO" id="GO:0003918">
    <property type="term" value="F:DNA topoisomerase type II (double strand cut, ATP-hydrolyzing) activity"/>
    <property type="evidence" value="ECO:0007669"/>
    <property type="project" value="UniProtKB-EC"/>
</dbReference>
<protein>
    <recommendedName>
        <fullName evidence="4">DNA topoisomerase (ATP-hydrolyzing)</fullName>
        <ecNumber evidence="4">5.6.2.2</ecNumber>
    </recommendedName>
</protein>
<keyword evidence="7" id="KW-0799">Topoisomerase</keyword>
<evidence type="ECO:0000256" key="8">
    <source>
        <dbReference type="ARBA" id="ARBA00023125"/>
    </source>
</evidence>
<dbReference type="PANTHER" id="PTHR10169:SF38">
    <property type="entry name" value="DNA TOPOISOMERASE 2"/>
    <property type="match status" value="1"/>
</dbReference>
<dbReference type="Pfam" id="PF01751">
    <property type="entry name" value="Toprim"/>
    <property type="match status" value="1"/>
</dbReference>
<sequence>MKNQKVKELNDRDWLLLRPHNIIGSVKPVKTSDFFMDEGKYNFTEYTYIPGFLKIINEILDNCIDVYVKSDGKYSNVISVDIDDESVHIKDNGYGIPVTKTDNDEWVPYVAWGKARSGTNFEDDENKGQIGMNGIGSFATVVFSKEFIGNSDDGTNKLKVTFKNNCESHLIRELTSSKPGVEVFFKPDLERFGLEKIDEIHKNLVYQRLLNLSVTYPEIKFSFNKKRINIKTKDYLGCFSDSYEVYEDKNYFIGVMSSKDDDFRFMSYVNGLHLKKGGSHVNYVLDKINVPIRERLRKKYKNIKPGDIKNKLQLVVFFKNLKNPTFDSQTKENLTNTNGEIGEFLGDIDWDKFTKKILKNNSIIDPIIEIYKFKEEFKKKQDLKNLSKAKKVKSEKYFKPIKKYKYLMICEGESARTGLMPILGRQEFGFYEMKGKPLNAYDSSVQKFTANKELSDLFQIINSEEYEYIIFATDQDLDGFTIRGLLLGFFQRYLPEFISEGKVGVLDTPIIALSKGDKIKHWYYSVNDVDESLYSNHSSTYYKGLGTWERDDLKYIIEQDGVESMIKIFESTGESESMIDDWLNGDKVKSDKRKEYIEGNEFDLIKL</sequence>
<proteinExistence type="inferred from homology"/>
<dbReference type="Gene3D" id="3.30.230.10">
    <property type="match status" value="1"/>
</dbReference>
<dbReference type="InterPro" id="IPR013506">
    <property type="entry name" value="Topo_IIA_bsu_dom2"/>
</dbReference>
<comment type="similarity">
    <text evidence="3">Belongs to the type II topoisomerase family.</text>
</comment>
<reference evidence="11" key="1">
    <citation type="submission" date="2021-06" db="EMBL/GenBank/DDBJ databases">
        <authorList>
            <person name="Gannon L."/>
            <person name="Redgwell R T."/>
            <person name="Michniewski S."/>
            <person name="Harrison D C."/>
            <person name="Millard A."/>
        </authorList>
    </citation>
    <scope>NUCLEOTIDE SEQUENCE</scope>
</reference>
<dbReference type="InterPro" id="IPR050634">
    <property type="entry name" value="DNA_Topoisomerase_II"/>
</dbReference>
<dbReference type="EMBL" id="OU342829">
    <property type="protein sequence ID" value="CAG7579848.1"/>
    <property type="molecule type" value="Genomic_DNA"/>
</dbReference>
<gene>
    <name evidence="11" type="primary">CP21_1</name>
    <name evidence="11" type="ORF">SLAVMIC_00124</name>
</gene>
<dbReference type="InterPro" id="IPR013759">
    <property type="entry name" value="Topo_IIA_B_C"/>
</dbReference>
<evidence type="ECO:0000256" key="1">
    <source>
        <dbReference type="ARBA" id="ARBA00000185"/>
    </source>
</evidence>
<keyword evidence="8" id="KW-0238">DNA-binding</keyword>
<dbReference type="PANTHER" id="PTHR10169">
    <property type="entry name" value="DNA TOPOISOMERASE/GYRASE"/>
    <property type="match status" value="1"/>
</dbReference>
<evidence type="ECO:0000256" key="3">
    <source>
        <dbReference type="ARBA" id="ARBA00011080"/>
    </source>
</evidence>
<dbReference type="SUPFAM" id="SSF55874">
    <property type="entry name" value="ATPase domain of HSP90 chaperone/DNA topoisomerase II/histidine kinase"/>
    <property type="match status" value="1"/>
</dbReference>
<evidence type="ECO:0000256" key="6">
    <source>
        <dbReference type="ARBA" id="ARBA00022840"/>
    </source>
</evidence>
<dbReference type="GO" id="GO:0000819">
    <property type="term" value="P:sister chromatid segregation"/>
    <property type="evidence" value="ECO:0007669"/>
    <property type="project" value="TreeGrafter"/>
</dbReference>